<feature type="domain" description="PknH-like extracellular" evidence="3">
    <location>
        <begin position="104"/>
        <end position="276"/>
    </location>
</feature>
<dbReference type="EMBL" id="JAUSVM010000001">
    <property type="protein sequence ID" value="MDQ0424139.1"/>
    <property type="molecule type" value="Genomic_DNA"/>
</dbReference>
<gene>
    <name evidence="4" type="ORF">JO380_000520</name>
</gene>
<keyword evidence="5" id="KW-1185">Reference proteome</keyword>
<keyword evidence="2" id="KW-0812">Transmembrane</keyword>
<dbReference type="InterPro" id="IPR026954">
    <property type="entry name" value="PknH-like_Extracell"/>
</dbReference>
<name>A0ABU0GFK4_9CELL</name>
<evidence type="ECO:0000313" key="4">
    <source>
        <dbReference type="EMBL" id="MDQ0424139.1"/>
    </source>
</evidence>
<reference evidence="4 5" key="1">
    <citation type="submission" date="2023-07" db="EMBL/GenBank/DDBJ databases">
        <title>Sequencing the genomes of 1000 actinobacteria strains.</title>
        <authorList>
            <person name="Klenk H.-P."/>
        </authorList>
    </citation>
    <scope>NUCLEOTIDE SEQUENCE [LARGE SCALE GENOMIC DNA]</scope>
    <source>
        <strain evidence="4 5">DSM 14785</strain>
    </source>
</reference>
<dbReference type="Gene3D" id="3.40.1000.70">
    <property type="entry name" value="PknH-like extracellular domain"/>
    <property type="match status" value="1"/>
</dbReference>
<dbReference type="RefSeq" id="WP_070319257.1">
    <property type="nucleotide sequence ID" value="NZ_CP194061.1"/>
</dbReference>
<evidence type="ECO:0000256" key="1">
    <source>
        <dbReference type="SAM" id="MobiDB-lite"/>
    </source>
</evidence>
<dbReference type="Proteomes" id="UP001240250">
    <property type="component" value="Unassembled WGS sequence"/>
</dbReference>
<dbReference type="Pfam" id="PF14032">
    <property type="entry name" value="PknH_C"/>
    <property type="match status" value="1"/>
</dbReference>
<proteinExistence type="predicted"/>
<accession>A0ABU0GFK4</accession>
<evidence type="ECO:0000259" key="3">
    <source>
        <dbReference type="Pfam" id="PF14032"/>
    </source>
</evidence>
<feature type="region of interest" description="Disordered" evidence="1">
    <location>
        <begin position="1"/>
        <end position="31"/>
    </location>
</feature>
<protein>
    <recommendedName>
        <fullName evidence="3">PknH-like extracellular domain-containing protein</fullName>
    </recommendedName>
</protein>
<evidence type="ECO:0000256" key="2">
    <source>
        <dbReference type="SAM" id="Phobius"/>
    </source>
</evidence>
<evidence type="ECO:0000313" key="5">
    <source>
        <dbReference type="Proteomes" id="UP001240250"/>
    </source>
</evidence>
<comment type="caution">
    <text evidence="4">The sequence shown here is derived from an EMBL/GenBank/DDBJ whole genome shotgun (WGS) entry which is preliminary data.</text>
</comment>
<sequence>MSGSAPPPPSGDEARWRADARPGGGARPGRGWRRAGWVAVVVLVLVGVVVLATRPWAVDATPVPTATVVVATPSATDDASPDAPTPGPTSTAVSPPGADARFDATTAASLLVTRADLEQALPAAAAGVGRGLEPGTSTWGLPEGAVVEPPECLPAVTVVTSPPVHHDAQSWGNDEMTFEQDVVVLPDAAAASDAFRALVTTVDACARYTRVVPGAAGTTWTAEPALEGQGVFPAIVQDVTAVTEGVAVPQVTGHVLVGNAVVTWTASAPTAADAQAAHAVLGSSAELSAVVESRALAAVRALT</sequence>
<feature type="transmembrane region" description="Helical" evidence="2">
    <location>
        <begin position="37"/>
        <end position="57"/>
    </location>
</feature>
<keyword evidence="2" id="KW-1133">Transmembrane helix</keyword>
<feature type="region of interest" description="Disordered" evidence="1">
    <location>
        <begin position="74"/>
        <end position="100"/>
    </location>
</feature>
<keyword evidence="2" id="KW-0472">Membrane</keyword>
<dbReference type="InterPro" id="IPR038232">
    <property type="entry name" value="PknH-like_Extracell_sf"/>
</dbReference>
<organism evidence="4 5">
    <name type="scientific">Cellulomonas iranensis</name>
    <dbReference type="NCBI Taxonomy" id="76862"/>
    <lineage>
        <taxon>Bacteria</taxon>
        <taxon>Bacillati</taxon>
        <taxon>Actinomycetota</taxon>
        <taxon>Actinomycetes</taxon>
        <taxon>Micrococcales</taxon>
        <taxon>Cellulomonadaceae</taxon>
        <taxon>Cellulomonas</taxon>
    </lineage>
</organism>
<feature type="compositionally biased region" description="Pro residues" evidence="1">
    <location>
        <begin position="1"/>
        <end position="10"/>
    </location>
</feature>